<sequence>MVYTILCAGRASLMRVGSKHSGSPVDSQEPLDQRRQPFGAAHYPGHSWYADKSVKGKEKGREGEGREGERAPCPWWSAYRAALRRTGCLQWYLVNLGTIIRNNRRVFGGISHNTCTQCESDEMHVPYAHSPVQKCTSPSPCAKSPSFSLGQLAKRRGSAFVIRASISFTERSVVFTPCPWPIRGESSCVAVCG</sequence>
<keyword evidence="3" id="KW-1185">Reference proteome</keyword>
<evidence type="ECO:0000313" key="2">
    <source>
        <dbReference type="EMBL" id="KAF7334777.1"/>
    </source>
</evidence>
<comment type="caution">
    <text evidence="2">The sequence shown here is derived from an EMBL/GenBank/DDBJ whole genome shotgun (WGS) entry which is preliminary data.</text>
</comment>
<name>A0A8H6X5Z9_9AGAR</name>
<dbReference type="EMBL" id="JACAZH010000045">
    <property type="protein sequence ID" value="KAF7334777.1"/>
    <property type="molecule type" value="Genomic_DNA"/>
</dbReference>
<feature type="region of interest" description="Disordered" evidence="1">
    <location>
        <begin position="16"/>
        <end position="70"/>
    </location>
</feature>
<reference evidence="2" key="1">
    <citation type="submission" date="2020-05" db="EMBL/GenBank/DDBJ databases">
        <title>Mycena genomes resolve the evolution of fungal bioluminescence.</title>
        <authorList>
            <person name="Tsai I.J."/>
        </authorList>
    </citation>
    <scope>NUCLEOTIDE SEQUENCE</scope>
    <source>
        <strain evidence="2">160909Yilan</strain>
    </source>
</reference>
<organism evidence="2 3">
    <name type="scientific">Mycena sanguinolenta</name>
    <dbReference type="NCBI Taxonomy" id="230812"/>
    <lineage>
        <taxon>Eukaryota</taxon>
        <taxon>Fungi</taxon>
        <taxon>Dikarya</taxon>
        <taxon>Basidiomycota</taxon>
        <taxon>Agaricomycotina</taxon>
        <taxon>Agaricomycetes</taxon>
        <taxon>Agaricomycetidae</taxon>
        <taxon>Agaricales</taxon>
        <taxon>Marasmiineae</taxon>
        <taxon>Mycenaceae</taxon>
        <taxon>Mycena</taxon>
    </lineage>
</organism>
<evidence type="ECO:0000256" key="1">
    <source>
        <dbReference type="SAM" id="MobiDB-lite"/>
    </source>
</evidence>
<feature type="compositionally biased region" description="Basic and acidic residues" evidence="1">
    <location>
        <begin position="52"/>
        <end position="70"/>
    </location>
</feature>
<dbReference type="AlphaFoldDB" id="A0A8H6X5Z9"/>
<protein>
    <submittedName>
        <fullName evidence="2">Uncharacterized protein</fullName>
    </submittedName>
</protein>
<proteinExistence type="predicted"/>
<accession>A0A8H6X5Z9</accession>
<evidence type="ECO:0000313" key="3">
    <source>
        <dbReference type="Proteomes" id="UP000623467"/>
    </source>
</evidence>
<dbReference type="Proteomes" id="UP000623467">
    <property type="component" value="Unassembled WGS sequence"/>
</dbReference>
<gene>
    <name evidence="2" type="ORF">MSAN_02364300</name>
</gene>